<gene>
    <name evidence="1" type="ORF">S03H2_70915</name>
</gene>
<proteinExistence type="predicted"/>
<name>X1KWJ3_9ZZZZ</name>
<dbReference type="AlphaFoldDB" id="X1KWJ3"/>
<comment type="caution">
    <text evidence="1">The sequence shown here is derived from an EMBL/GenBank/DDBJ whole genome shotgun (WGS) entry which is preliminary data.</text>
</comment>
<protein>
    <submittedName>
        <fullName evidence="1">Uncharacterized protein</fullName>
    </submittedName>
</protein>
<reference evidence="1" key="1">
    <citation type="journal article" date="2014" name="Front. Microbiol.">
        <title>High frequency of phylogenetically diverse reductive dehalogenase-homologous genes in deep subseafloor sedimentary metagenomes.</title>
        <authorList>
            <person name="Kawai M."/>
            <person name="Futagami T."/>
            <person name="Toyoda A."/>
            <person name="Takaki Y."/>
            <person name="Nishi S."/>
            <person name="Hori S."/>
            <person name="Arai W."/>
            <person name="Tsubouchi T."/>
            <person name="Morono Y."/>
            <person name="Uchiyama I."/>
            <person name="Ito T."/>
            <person name="Fujiyama A."/>
            <person name="Inagaki F."/>
            <person name="Takami H."/>
        </authorList>
    </citation>
    <scope>NUCLEOTIDE SEQUENCE</scope>
    <source>
        <strain evidence="1">Expedition CK06-06</strain>
    </source>
</reference>
<feature type="non-terminal residue" evidence="1">
    <location>
        <position position="99"/>
    </location>
</feature>
<sequence length="99" mass="11286">MGRVSLKAATLYDRMWINSDDQGRLPGDPDEIKYTACPNLPDISKGDIPDLLKELEAQGLLKVFSTSRHTAIQMLDWWEVQKLQWAYPSPYPPPPGWTD</sequence>
<organism evidence="1">
    <name type="scientific">marine sediment metagenome</name>
    <dbReference type="NCBI Taxonomy" id="412755"/>
    <lineage>
        <taxon>unclassified sequences</taxon>
        <taxon>metagenomes</taxon>
        <taxon>ecological metagenomes</taxon>
    </lineage>
</organism>
<dbReference type="EMBL" id="BARU01047281">
    <property type="protein sequence ID" value="GAH97995.1"/>
    <property type="molecule type" value="Genomic_DNA"/>
</dbReference>
<accession>X1KWJ3</accession>
<evidence type="ECO:0000313" key="1">
    <source>
        <dbReference type="EMBL" id="GAH97995.1"/>
    </source>
</evidence>